<dbReference type="SUPFAM" id="SSF50447">
    <property type="entry name" value="Translation proteins"/>
    <property type="match status" value="1"/>
</dbReference>
<dbReference type="InterPro" id="IPR009000">
    <property type="entry name" value="Transl_B-barrel_sf"/>
</dbReference>
<sequence>MGIQGGNLEDFRGKVIKVFNHIRCVGIEVKKGTLNKGDILMFVKDGSLSLRNPKVYKYTQRIDSIEIDHQPVDKVEKRQRCGVKINIPIPGTLPPNGAVVTRVPAG</sequence>
<proteinExistence type="predicted"/>
<dbReference type="EMBL" id="PEXU01000001">
    <property type="protein sequence ID" value="PIS43104.1"/>
    <property type="molecule type" value="Genomic_DNA"/>
</dbReference>
<dbReference type="Proteomes" id="UP000231542">
    <property type="component" value="Unassembled WGS sequence"/>
</dbReference>
<organism evidence="1 2">
    <name type="scientific">Candidatus Kerfeldbacteria bacterium CG08_land_8_20_14_0_20_40_16</name>
    <dbReference type="NCBI Taxonomy" id="2014244"/>
    <lineage>
        <taxon>Bacteria</taxon>
        <taxon>Candidatus Kerfeldiibacteriota</taxon>
    </lineage>
</organism>
<gene>
    <name evidence="1" type="ORF">COT24_00040</name>
</gene>
<evidence type="ECO:0000313" key="1">
    <source>
        <dbReference type="EMBL" id="PIS43104.1"/>
    </source>
</evidence>
<comment type="caution">
    <text evidence="1">The sequence shown here is derived from an EMBL/GenBank/DDBJ whole genome shotgun (WGS) entry which is preliminary data.</text>
</comment>
<protein>
    <recommendedName>
        <fullName evidence="3">Translation elongation factor EFTu-like domain-containing protein</fullName>
    </recommendedName>
</protein>
<dbReference type="Gene3D" id="2.40.30.10">
    <property type="entry name" value="Translation factors"/>
    <property type="match status" value="1"/>
</dbReference>
<accession>A0A2H0YX77</accession>
<dbReference type="AlphaFoldDB" id="A0A2H0YX77"/>
<name>A0A2H0YX77_9BACT</name>
<reference evidence="1 2" key="1">
    <citation type="submission" date="2017-09" db="EMBL/GenBank/DDBJ databases">
        <title>Depth-based differentiation of microbial function through sediment-hosted aquifers and enrichment of novel symbionts in the deep terrestrial subsurface.</title>
        <authorList>
            <person name="Probst A.J."/>
            <person name="Ladd B."/>
            <person name="Jarett J.K."/>
            <person name="Geller-Mcgrath D.E."/>
            <person name="Sieber C.M."/>
            <person name="Emerson J.B."/>
            <person name="Anantharaman K."/>
            <person name="Thomas B.C."/>
            <person name="Malmstrom R."/>
            <person name="Stieglmeier M."/>
            <person name="Klingl A."/>
            <person name="Woyke T."/>
            <person name="Ryan C.M."/>
            <person name="Banfield J.F."/>
        </authorList>
    </citation>
    <scope>NUCLEOTIDE SEQUENCE [LARGE SCALE GENOMIC DNA]</scope>
    <source>
        <strain evidence="1">CG08_land_8_20_14_0_20_40_16</strain>
    </source>
</reference>
<evidence type="ECO:0008006" key="3">
    <source>
        <dbReference type="Google" id="ProtNLM"/>
    </source>
</evidence>
<evidence type="ECO:0000313" key="2">
    <source>
        <dbReference type="Proteomes" id="UP000231542"/>
    </source>
</evidence>